<dbReference type="GO" id="GO:0070847">
    <property type="term" value="C:core mediator complex"/>
    <property type="evidence" value="ECO:0007669"/>
    <property type="project" value="TreeGrafter"/>
</dbReference>
<evidence type="ECO:0000256" key="9">
    <source>
        <dbReference type="RuleBase" id="RU365082"/>
    </source>
</evidence>
<dbReference type="PANTHER" id="PTHR12809:SF2">
    <property type="entry name" value="MEDIATOR OF RNA POLYMERASE II TRANSCRIPTION SUBUNIT 14"/>
    <property type="match status" value="1"/>
</dbReference>
<evidence type="ECO:0000256" key="1">
    <source>
        <dbReference type="ARBA" id="ARBA00004123"/>
    </source>
</evidence>
<dbReference type="Pfam" id="PF08638">
    <property type="entry name" value="Med14"/>
    <property type="match status" value="1"/>
</dbReference>
<feature type="region of interest" description="Disordered" evidence="10">
    <location>
        <begin position="986"/>
        <end position="1032"/>
    </location>
</feature>
<protein>
    <recommendedName>
        <fullName evidence="3 9">Mediator of RNA polymerase II transcription subunit 14</fullName>
    </recommendedName>
    <alternativeName>
        <fullName evidence="8 9">Mediator complex subunit 14</fullName>
    </alternativeName>
</protein>
<keyword evidence="6 9" id="KW-0804">Transcription</keyword>
<dbReference type="Pfam" id="PF26204">
    <property type="entry name" value="Med14_fung"/>
    <property type="match status" value="1"/>
</dbReference>
<dbReference type="InterPro" id="IPR055122">
    <property type="entry name" value="Med14_N"/>
</dbReference>
<proteinExistence type="inferred from homology"/>
<comment type="similarity">
    <text evidence="2 9">Belongs to the Mediator complex subunit 14 family.</text>
</comment>
<evidence type="ECO:0000256" key="8">
    <source>
        <dbReference type="ARBA" id="ARBA00032007"/>
    </source>
</evidence>
<dbReference type="PANTHER" id="PTHR12809">
    <property type="entry name" value="MEDIATOR COMPLEX SUBUNIT"/>
    <property type="match status" value="1"/>
</dbReference>
<evidence type="ECO:0000256" key="4">
    <source>
        <dbReference type="ARBA" id="ARBA00023015"/>
    </source>
</evidence>
<reference evidence="12" key="1">
    <citation type="submission" date="2023-06" db="EMBL/GenBank/DDBJ databases">
        <title>Genome-scale phylogeny and comparative genomics of the fungal order Sordariales.</title>
        <authorList>
            <consortium name="Lawrence Berkeley National Laboratory"/>
            <person name="Hensen N."/>
            <person name="Bonometti L."/>
            <person name="Westerberg I."/>
            <person name="Brannstrom I.O."/>
            <person name="Guillou S."/>
            <person name="Cros-Aarteil S."/>
            <person name="Calhoun S."/>
            <person name="Haridas S."/>
            <person name="Kuo A."/>
            <person name="Mondo S."/>
            <person name="Pangilinan J."/>
            <person name="Riley R."/>
            <person name="Labutti K."/>
            <person name="Andreopoulos B."/>
            <person name="Lipzen A."/>
            <person name="Chen C."/>
            <person name="Yanf M."/>
            <person name="Daum C."/>
            <person name="Ng V."/>
            <person name="Clum A."/>
            <person name="Steindorff A."/>
            <person name="Ohm R."/>
            <person name="Martin F."/>
            <person name="Silar P."/>
            <person name="Natvig D."/>
            <person name="Lalanne C."/>
            <person name="Gautier V."/>
            <person name="Ament-Velasquez S.L."/>
            <person name="Kruys A."/>
            <person name="Hutchinson M.I."/>
            <person name="Powell A.J."/>
            <person name="Barry K."/>
            <person name="Miller A.N."/>
            <person name="Grigoriev I.V."/>
            <person name="Debuchy R."/>
            <person name="Gladieux P."/>
            <person name="Thoren M.H."/>
            <person name="Johannesson H."/>
        </authorList>
    </citation>
    <scope>NUCLEOTIDE SEQUENCE</scope>
    <source>
        <strain evidence="12">8032-3</strain>
    </source>
</reference>
<evidence type="ECO:0000256" key="7">
    <source>
        <dbReference type="ARBA" id="ARBA00023242"/>
    </source>
</evidence>
<keyword evidence="4 9" id="KW-0805">Transcription regulation</keyword>
<evidence type="ECO:0000256" key="10">
    <source>
        <dbReference type="SAM" id="MobiDB-lite"/>
    </source>
</evidence>
<sequence>MNDLPDEIQHITTDIMPLSLLLTRLAQISHNHIQELISELATRPIAANAINGGSPDYRSTTAEDTSPDSLEKKRMILNFIQDLHAKWVKALVITEWSRKAELVGKLIDLKAHIEQQLYHYTAVLWEMANVKRDLVFARLPSPDLKTALEVFSSGEVSWMPELGFIDPPPLTPQDQLEWIDNLNTLLSVRLTLDDYEKIPYHFRDYSISSGRVTFRVAGEFEVDLTIADEDFEKQFWFIDFRFLFTPAPTELSAAVRGFLEAKVNDILSTDGLAGCYHFLHEFVLTHKITEFTRQAVELTRGRWTETLKIERLNRGMAIQYWVGRPTSSLKSWIILGANSGKKADGSRDAKAASHLTLRWFRDNKEVKDCDIAFDVNELSTEALLKTIIARHVEYILSSIHKKLLSYPRFGSMEAPLSLEISETEPMLSQLVMRLSHADNLTVRMDPTTGSFSLSPQSRIVQSGERNLNVTPKDPVDEGFIILEKTRCFCATEELTRRGKSMGWIGHQPPVRPDDLRPLMNTRDAFHSVWLKRQGWGPEWFILVTLSLAGDRWWLVEVTNTSPARRIRTFSQLTLTSAQPNLSDAFFDNLTVFVTAMISQLADSRVLYGKRVRHSVQDLPGFPLDPHAKMPAMYVRLSEIVPSLAARTGSRRPWAKDFVQLTFMGAQRLGGGRRTPSPDRSEDSLGINVIVEAKLAVTDRSKFSLLKGNVDNDVIFNPRLGQFALRLRAEAGKSIVDSLATRLEAIARLVDFVDTMRRNGEGIACESVTLRQVVFTYGEGLAGTQPDDEAPQKQRRWKVWLDLASGNIRLEERNPHLRVLDKLKDLADTSSLKLLPSLLSLTLPLLRGIEAIEASWEEIAMRDEGTVETFYKTLDYITLRYKLPGPPSQPRQLRLRLNMRMRRGELWWHLWREGSTSPENEFNKALKHIWEGHGEGWRGLGSSAIAKPATGIEPLLSAVDDAVRALIGSAPPPLSAAAGALQQSFGESATSTRLSQSSNASQRRASQTLTQPSSQSQTSRVGGKAASPIVVLD</sequence>
<dbReference type="InterPro" id="IPR013947">
    <property type="entry name" value="Mediator_Med14"/>
</dbReference>
<evidence type="ECO:0000256" key="6">
    <source>
        <dbReference type="ARBA" id="ARBA00023163"/>
    </source>
</evidence>
<dbReference type="Proteomes" id="UP001244011">
    <property type="component" value="Unassembled WGS sequence"/>
</dbReference>
<accession>A0AAJ0C782</accession>
<dbReference type="AlphaFoldDB" id="A0AAJ0C782"/>
<comment type="caution">
    <text evidence="12">The sequence shown here is derived from an EMBL/GenBank/DDBJ whole genome shotgun (WGS) entry which is preliminary data.</text>
</comment>
<keyword evidence="13" id="KW-1185">Reference proteome</keyword>
<evidence type="ECO:0000256" key="5">
    <source>
        <dbReference type="ARBA" id="ARBA00023159"/>
    </source>
</evidence>
<evidence type="ECO:0000259" key="11">
    <source>
        <dbReference type="Pfam" id="PF08638"/>
    </source>
</evidence>
<gene>
    <name evidence="12" type="ORF">QBC33DRAFT_446355</name>
</gene>
<dbReference type="EMBL" id="MU839001">
    <property type="protein sequence ID" value="KAK1770002.1"/>
    <property type="molecule type" value="Genomic_DNA"/>
</dbReference>
<dbReference type="GeneID" id="85307557"/>
<comment type="subcellular location">
    <subcellularLocation>
        <location evidence="1 9">Nucleus</location>
    </subcellularLocation>
</comment>
<dbReference type="GO" id="GO:0016592">
    <property type="term" value="C:mediator complex"/>
    <property type="evidence" value="ECO:0007669"/>
    <property type="project" value="UniProtKB-UniRule"/>
</dbReference>
<feature type="domain" description="Mediator complex subunit MED14 N-terminal" evidence="11">
    <location>
        <begin position="16"/>
        <end position="228"/>
    </location>
</feature>
<evidence type="ECO:0000313" key="13">
    <source>
        <dbReference type="Proteomes" id="UP001244011"/>
    </source>
</evidence>
<dbReference type="GO" id="GO:0006357">
    <property type="term" value="P:regulation of transcription by RNA polymerase II"/>
    <property type="evidence" value="ECO:0007669"/>
    <property type="project" value="InterPro"/>
</dbReference>
<name>A0AAJ0C782_9PEZI</name>
<dbReference type="GO" id="GO:0003712">
    <property type="term" value="F:transcription coregulator activity"/>
    <property type="evidence" value="ECO:0007669"/>
    <property type="project" value="UniProtKB-UniRule"/>
</dbReference>
<organism evidence="12 13">
    <name type="scientific">Phialemonium atrogriseum</name>
    <dbReference type="NCBI Taxonomy" id="1093897"/>
    <lineage>
        <taxon>Eukaryota</taxon>
        <taxon>Fungi</taxon>
        <taxon>Dikarya</taxon>
        <taxon>Ascomycota</taxon>
        <taxon>Pezizomycotina</taxon>
        <taxon>Sordariomycetes</taxon>
        <taxon>Sordariomycetidae</taxon>
        <taxon>Cephalothecales</taxon>
        <taxon>Cephalothecaceae</taxon>
        <taxon>Phialemonium</taxon>
    </lineage>
</organism>
<evidence type="ECO:0000313" key="12">
    <source>
        <dbReference type="EMBL" id="KAK1770002.1"/>
    </source>
</evidence>
<keyword evidence="7 9" id="KW-0539">Nucleus</keyword>
<keyword evidence="5 9" id="KW-0010">Activator</keyword>
<evidence type="ECO:0000256" key="3">
    <source>
        <dbReference type="ARBA" id="ARBA00019619"/>
    </source>
</evidence>
<comment type="subunit">
    <text evidence="9">Component of the Mediator complex.</text>
</comment>
<feature type="compositionally biased region" description="Low complexity" evidence="10">
    <location>
        <begin position="994"/>
        <end position="1018"/>
    </location>
</feature>
<comment type="function">
    <text evidence="9">Component of the Mediator complex, a coactivator involved in the regulated transcription of nearly all RNA polymerase II-dependent genes. Mediator functions as a bridge to convey information from gene-specific regulatory proteins to the basal RNA polymerase II transcription machinery. Mediator is recruited to promoters by direct interactions with regulatory proteins and serves as a scaffold for the assembly of a functional preinitiation complex with RNA polymerase II and the general transcription factors.</text>
</comment>
<dbReference type="RefSeq" id="XP_060286215.1">
    <property type="nucleotide sequence ID" value="XM_060424370.1"/>
</dbReference>
<evidence type="ECO:0000256" key="2">
    <source>
        <dbReference type="ARBA" id="ARBA00007813"/>
    </source>
</evidence>